<reference evidence="1 2" key="1">
    <citation type="submission" date="2019-09" db="EMBL/GenBank/DDBJ databases">
        <authorList>
            <person name="Depoorter E."/>
        </authorList>
    </citation>
    <scope>NUCLEOTIDE SEQUENCE [LARGE SCALE GENOMIC DNA]</scope>
    <source>
        <strain evidence="1">R-71033</strain>
    </source>
</reference>
<dbReference type="EMBL" id="CABVQS010000010">
    <property type="protein sequence ID" value="VWD15151.1"/>
    <property type="molecule type" value="Genomic_DNA"/>
</dbReference>
<evidence type="ECO:0000313" key="2">
    <source>
        <dbReference type="Proteomes" id="UP000494109"/>
    </source>
</evidence>
<evidence type="ECO:0000313" key="1">
    <source>
        <dbReference type="EMBL" id="VWD15151.1"/>
    </source>
</evidence>
<dbReference type="AlphaFoldDB" id="A0A6P2XYQ6"/>
<organism evidence="1 2">
    <name type="scientific">Burkholderia contaminans</name>
    <dbReference type="NCBI Taxonomy" id="488447"/>
    <lineage>
        <taxon>Bacteria</taxon>
        <taxon>Pseudomonadati</taxon>
        <taxon>Pseudomonadota</taxon>
        <taxon>Betaproteobacteria</taxon>
        <taxon>Burkholderiales</taxon>
        <taxon>Burkholderiaceae</taxon>
        <taxon>Burkholderia</taxon>
        <taxon>Burkholderia cepacia complex</taxon>
    </lineage>
</organism>
<proteinExistence type="predicted"/>
<accession>A0A6P2XYQ6</accession>
<name>A0A6P2XYQ6_9BURK</name>
<gene>
    <name evidence="1" type="ORF">BCO71033_02735</name>
</gene>
<sequence>MKPNWAYVWEYTDLETGKRRFTCVPVTSNEFYSATGQFPDESNPRPIEETKVDRNLVRPTIALQRVPTMPDFVAPSESELRELWRTNRDPKIRRLILEIVTLRRSLEKVMDWWTTPDKAAGDKGALGGPFGHFQRLYHLLRDEMRRAGML</sequence>
<protein>
    <submittedName>
        <fullName evidence="1">Uncharacterized protein</fullName>
    </submittedName>
</protein>
<dbReference type="Proteomes" id="UP000494109">
    <property type="component" value="Unassembled WGS sequence"/>
</dbReference>
<dbReference type="RefSeq" id="WP_235986548.1">
    <property type="nucleotide sequence ID" value="NZ_CABVQS010000010.1"/>
</dbReference>